<proteinExistence type="predicted"/>
<dbReference type="Pfam" id="PF00072">
    <property type="entry name" value="Response_reg"/>
    <property type="match status" value="1"/>
</dbReference>
<feature type="domain" description="CheW-like" evidence="11">
    <location>
        <begin position="450"/>
        <end position="589"/>
    </location>
</feature>
<keyword evidence="14" id="KW-1185">Reference proteome</keyword>
<dbReference type="PROSITE" id="PS50851">
    <property type="entry name" value="CHEW"/>
    <property type="match status" value="1"/>
</dbReference>
<feature type="domain" description="HPt" evidence="12">
    <location>
        <begin position="1"/>
        <end position="107"/>
    </location>
</feature>
<protein>
    <recommendedName>
        <fullName evidence="2">histidine kinase</fullName>
        <ecNumber evidence="2">2.7.13.3</ecNumber>
    </recommendedName>
</protein>
<evidence type="ECO:0000256" key="1">
    <source>
        <dbReference type="ARBA" id="ARBA00000085"/>
    </source>
</evidence>
<dbReference type="InterPro" id="IPR001789">
    <property type="entry name" value="Sig_transdc_resp-reg_receiver"/>
</dbReference>
<gene>
    <name evidence="13" type="ORF">ACFOOQ_07380</name>
</gene>
<comment type="caution">
    <text evidence="13">The sequence shown here is derived from an EMBL/GenBank/DDBJ whole genome shotgun (WGS) entry which is preliminary data.</text>
</comment>
<dbReference type="SUPFAM" id="SSF52172">
    <property type="entry name" value="CheY-like"/>
    <property type="match status" value="1"/>
</dbReference>
<dbReference type="SMART" id="SM00387">
    <property type="entry name" value="HATPase_c"/>
    <property type="match status" value="1"/>
</dbReference>
<dbReference type="Pfam" id="PF01584">
    <property type="entry name" value="CheW"/>
    <property type="match status" value="1"/>
</dbReference>
<name>A0ABV7VGN7_9PROT</name>
<dbReference type="Pfam" id="PF01627">
    <property type="entry name" value="Hpt"/>
    <property type="match status" value="1"/>
</dbReference>
<feature type="modified residue" description="Phosphohistidine" evidence="7">
    <location>
        <position position="50"/>
    </location>
</feature>
<dbReference type="InterPro" id="IPR005467">
    <property type="entry name" value="His_kinase_dom"/>
</dbReference>
<evidence type="ECO:0000313" key="14">
    <source>
        <dbReference type="Proteomes" id="UP001595711"/>
    </source>
</evidence>
<organism evidence="13 14">
    <name type="scientific">Ferrovibrio xuzhouensis</name>
    <dbReference type="NCBI Taxonomy" id="1576914"/>
    <lineage>
        <taxon>Bacteria</taxon>
        <taxon>Pseudomonadati</taxon>
        <taxon>Pseudomonadota</taxon>
        <taxon>Alphaproteobacteria</taxon>
        <taxon>Rhodospirillales</taxon>
        <taxon>Rhodospirillaceae</taxon>
        <taxon>Ferrovibrio</taxon>
    </lineage>
</organism>
<feature type="domain" description="Response regulatory" evidence="10">
    <location>
        <begin position="609"/>
        <end position="725"/>
    </location>
</feature>
<evidence type="ECO:0000256" key="7">
    <source>
        <dbReference type="PROSITE-ProRule" id="PRU00110"/>
    </source>
</evidence>
<dbReference type="InterPro" id="IPR002545">
    <property type="entry name" value="CheW-lke_dom"/>
</dbReference>
<evidence type="ECO:0000259" key="12">
    <source>
        <dbReference type="PROSITE" id="PS50894"/>
    </source>
</evidence>
<evidence type="ECO:0000256" key="8">
    <source>
        <dbReference type="PROSITE-ProRule" id="PRU00169"/>
    </source>
</evidence>
<evidence type="ECO:0000256" key="6">
    <source>
        <dbReference type="ARBA" id="ARBA00023012"/>
    </source>
</evidence>
<comment type="catalytic activity">
    <reaction evidence="1">
        <text>ATP + protein L-histidine = ADP + protein N-phospho-L-histidine.</text>
        <dbReference type="EC" id="2.7.13.3"/>
    </reaction>
</comment>
<dbReference type="Gene3D" id="1.20.120.160">
    <property type="entry name" value="HPT domain"/>
    <property type="match status" value="1"/>
</dbReference>
<dbReference type="SUPFAM" id="SSF55874">
    <property type="entry name" value="ATPase domain of HSP90 chaperone/DNA topoisomerase II/histidine kinase"/>
    <property type="match status" value="1"/>
</dbReference>
<dbReference type="InterPro" id="IPR008207">
    <property type="entry name" value="Sig_transdc_His_kin_Hpt_dom"/>
</dbReference>
<dbReference type="PANTHER" id="PTHR43395:SF1">
    <property type="entry name" value="CHEMOTAXIS PROTEIN CHEA"/>
    <property type="match status" value="1"/>
</dbReference>
<dbReference type="EC" id="2.7.13.3" evidence="2"/>
<feature type="modified residue" description="4-aspartylphosphate" evidence="8">
    <location>
        <position position="658"/>
    </location>
</feature>
<feature type="domain" description="Histidine kinase" evidence="9">
    <location>
        <begin position="251"/>
        <end position="448"/>
    </location>
</feature>
<evidence type="ECO:0000256" key="3">
    <source>
        <dbReference type="ARBA" id="ARBA00022553"/>
    </source>
</evidence>
<dbReference type="SMART" id="SM00448">
    <property type="entry name" value="REC"/>
    <property type="match status" value="1"/>
</dbReference>
<accession>A0ABV7VGN7</accession>
<dbReference type="SUPFAM" id="SSF47226">
    <property type="entry name" value="Histidine-containing phosphotransfer domain, HPT domain"/>
    <property type="match status" value="1"/>
</dbReference>
<dbReference type="PROSITE" id="PS50894">
    <property type="entry name" value="HPT"/>
    <property type="match status" value="1"/>
</dbReference>
<evidence type="ECO:0000256" key="2">
    <source>
        <dbReference type="ARBA" id="ARBA00012438"/>
    </source>
</evidence>
<dbReference type="Proteomes" id="UP001595711">
    <property type="component" value="Unassembled WGS sequence"/>
</dbReference>
<dbReference type="SMART" id="SM00073">
    <property type="entry name" value="HPT"/>
    <property type="match status" value="1"/>
</dbReference>
<dbReference type="SUPFAM" id="SSF50341">
    <property type="entry name" value="CheW-like"/>
    <property type="match status" value="1"/>
</dbReference>
<dbReference type="InterPro" id="IPR011006">
    <property type="entry name" value="CheY-like_superfamily"/>
</dbReference>
<dbReference type="PRINTS" id="PR00344">
    <property type="entry name" value="BCTRLSENSOR"/>
</dbReference>
<keyword evidence="4" id="KW-0808">Transferase</keyword>
<dbReference type="InterPro" id="IPR003594">
    <property type="entry name" value="HATPase_dom"/>
</dbReference>
<keyword evidence="6" id="KW-0902">Two-component regulatory system</keyword>
<dbReference type="InterPro" id="IPR036061">
    <property type="entry name" value="CheW-like_dom_sf"/>
</dbReference>
<evidence type="ECO:0000259" key="9">
    <source>
        <dbReference type="PROSITE" id="PS50109"/>
    </source>
</evidence>
<dbReference type="InterPro" id="IPR036890">
    <property type="entry name" value="HATPase_C_sf"/>
</dbReference>
<dbReference type="EMBL" id="JBHRYJ010000001">
    <property type="protein sequence ID" value="MFC3675358.1"/>
    <property type="molecule type" value="Genomic_DNA"/>
</dbReference>
<evidence type="ECO:0000259" key="11">
    <source>
        <dbReference type="PROSITE" id="PS50851"/>
    </source>
</evidence>
<dbReference type="InterPro" id="IPR051315">
    <property type="entry name" value="Bact_Chemotaxis_CheA"/>
</dbReference>
<evidence type="ECO:0000256" key="4">
    <source>
        <dbReference type="ARBA" id="ARBA00022679"/>
    </source>
</evidence>
<evidence type="ECO:0000313" key="13">
    <source>
        <dbReference type="EMBL" id="MFC3675358.1"/>
    </source>
</evidence>
<dbReference type="RefSeq" id="WP_379723779.1">
    <property type="nucleotide sequence ID" value="NZ_JBHRYJ010000001.1"/>
</dbReference>
<dbReference type="InterPro" id="IPR004358">
    <property type="entry name" value="Sig_transdc_His_kin-like_C"/>
</dbReference>
<dbReference type="PROSITE" id="PS50109">
    <property type="entry name" value="HIS_KIN"/>
    <property type="match status" value="1"/>
</dbReference>
<dbReference type="InterPro" id="IPR036641">
    <property type="entry name" value="HPT_dom_sf"/>
</dbReference>
<dbReference type="CDD" id="cd00088">
    <property type="entry name" value="HPT"/>
    <property type="match status" value="1"/>
</dbReference>
<dbReference type="SMART" id="SM00260">
    <property type="entry name" value="CheW"/>
    <property type="match status" value="1"/>
</dbReference>
<evidence type="ECO:0000256" key="5">
    <source>
        <dbReference type="ARBA" id="ARBA00022777"/>
    </source>
</evidence>
<dbReference type="PROSITE" id="PS50110">
    <property type="entry name" value="RESPONSE_REGULATORY"/>
    <property type="match status" value="1"/>
</dbReference>
<dbReference type="Gene3D" id="3.30.565.10">
    <property type="entry name" value="Histidine kinase-like ATPase, C-terminal domain"/>
    <property type="match status" value="1"/>
</dbReference>
<dbReference type="PANTHER" id="PTHR43395">
    <property type="entry name" value="SENSOR HISTIDINE KINASE CHEA"/>
    <property type="match status" value="1"/>
</dbReference>
<evidence type="ECO:0000259" key="10">
    <source>
        <dbReference type="PROSITE" id="PS50110"/>
    </source>
</evidence>
<keyword evidence="5" id="KW-0418">Kinase</keyword>
<dbReference type="Gene3D" id="3.40.50.2300">
    <property type="match status" value="1"/>
</dbReference>
<reference evidence="14" key="1">
    <citation type="journal article" date="2019" name="Int. J. Syst. Evol. Microbiol.">
        <title>The Global Catalogue of Microorganisms (GCM) 10K type strain sequencing project: providing services to taxonomists for standard genome sequencing and annotation.</title>
        <authorList>
            <consortium name="The Broad Institute Genomics Platform"/>
            <consortium name="The Broad Institute Genome Sequencing Center for Infectious Disease"/>
            <person name="Wu L."/>
            <person name="Ma J."/>
        </authorList>
    </citation>
    <scope>NUCLEOTIDE SEQUENCE [LARGE SCALE GENOMIC DNA]</scope>
    <source>
        <strain evidence="14">KCTC 42182</strain>
    </source>
</reference>
<dbReference type="Pfam" id="PF02518">
    <property type="entry name" value="HATPase_c"/>
    <property type="match status" value="1"/>
</dbReference>
<sequence length="726" mass="78045">MSAIQERLIAAFRIEYRDHLQTVRALLGELAAAGYDSSGFNFAEAYRRVHSLKGAARAVGLGAIEALSHRLETLMAQCQSGGRPLDRATVAVIHAAFDDIEDSVARWSGGAEIPPLQSQTGVEELLAGSTAVAPAPAPVAAPYESMMSRAPAGEAARVDAGSLDVLLRRAGELVATSRQYELEQSDLRALERIVDQLEHNLIKPDAFNRSAVDDAAAANAVRALLDRAKNQVKGMRYRQWNAGWRRDRLSRQLFRDVRALRIVPAETVLGDMDRTARDAARQLGKQVFVTIRGGDTRADRDVLQALKDPIMHLLRNAVAHGIELPEQRMRNGKASEGRVTIHISTQRSHLLVSIRDDGAGLDRERIRLAAEQHGLVSGIGEFSGEAADLTRVLVRPGFSTAETISEISGRGVGLSVVDEAVRRLQGTFRLATVAPSGTEATITVPLAAIGSRVLEVRCQGEAFAIPIHAVQRLHRLPVDAAQMADGAPAVALPGSKELVPLVSLGYLLGLDRDRVSATAGGMMAVILMRSGGAVAGIVVDELVSVEDAVIHGTEDTLPGHELLAGVVSLSGGNIISVINPSAMLKAAAEVPRHLSAAPVAAPQESHAPLILVVDDSITTRTLERSILEAMGYRVKLGVDGRNALSLLVEERPDLVISDIEMPRMDGFELLYAMKNDERFSGIPVILVTSRDSDNDRRKGLTLGASAYIVKQSFDQRQLIEAVEQIL</sequence>
<keyword evidence="3 8" id="KW-0597">Phosphoprotein</keyword>